<evidence type="ECO:0000313" key="2">
    <source>
        <dbReference type="EMBL" id="CAK8681286.1"/>
    </source>
</evidence>
<feature type="region of interest" description="Disordered" evidence="1">
    <location>
        <begin position="392"/>
        <end position="412"/>
    </location>
</feature>
<keyword evidence="3" id="KW-1185">Reference proteome</keyword>
<organism evidence="2 3">
    <name type="scientific">Clavelina lepadiformis</name>
    <name type="common">Light-bulb sea squirt</name>
    <name type="synonym">Ascidia lepadiformis</name>
    <dbReference type="NCBI Taxonomy" id="159417"/>
    <lineage>
        <taxon>Eukaryota</taxon>
        <taxon>Metazoa</taxon>
        <taxon>Chordata</taxon>
        <taxon>Tunicata</taxon>
        <taxon>Ascidiacea</taxon>
        <taxon>Aplousobranchia</taxon>
        <taxon>Clavelinidae</taxon>
        <taxon>Clavelina</taxon>
    </lineage>
</organism>
<accession>A0ABP0FPK5</accession>
<reference evidence="2 3" key="1">
    <citation type="submission" date="2024-02" db="EMBL/GenBank/DDBJ databases">
        <authorList>
            <person name="Daric V."/>
            <person name="Darras S."/>
        </authorList>
    </citation>
    <scope>NUCLEOTIDE SEQUENCE [LARGE SCALE GENOMIC DNA]</scope>
</reference>
<dbReference type="EMBL" id="CAWYQH010000079">
    <property type="protein sequence ID" value="CAK8681286.1"/>
    <property type="molecule type" value="Genomic_DNA"/>
</dbReference>
<comment type="caution">
    <text evidence="2">The sequence shown here is derived from an EMBL/GenBank/DDBJ whole genome shotgun (WGS) entry which is preliminary data.</text>
</comment>
<sequence>MVTSGSRSATTASNRLRRYNPGVEFQYQFDANRTFSSHGTRPVSSPARLKLSRSGSRRRSRNPSPADIIALAQSPSPDFLQESFGRSLMMLQQGYRKVSPSKFLDLEKASNRLSPMPLSSPRSEISTPRLAKNLVERLTSSASESFHADLASKATQYDYRSNTIKTPASASKRPSTVGDVVVAYIKQTPPKKGSGVWSRSGRENGSQRSYSQVDAFAERCVRCSEFPEIQIEGRSLSRILTNQNTLMAKEHCEILGPESCPDCIKTRSQKQHEQHCMKNTPAIANDVYKLALVHEKAPHLNMREVQRKVFDGEISDNVLNVSKWPESMNSPALLNPSDVFDATPSMDDQISRPDPFSAPSIRPPAPAMQSSRSFLKSNPPAFETIPEIAETLTDSEEEGSLEQADAPEHDDAAKEMTFRRHKAESLEKIKLIPPQERLSSAEVRRNLIQDGILSSKNDDDKEEEDKTSVSVDNIVPTSQLVVRKVQTTSEKQRRHIFTRNLVPSGNFFFDIADLAKRLRTAEVSERLKKQKEAENFLKALAAAASPQNENGEKNEADTGSVDSDDSNPRITEFNMAYEPPVLFENKGRYLGIKAPPAGTRASAAKIAG</sequence>
<evidence type="ECO:0000256" key="1">
    <source>
        <dbReference type="SAM" id="MobiDB-lite"/>
    </source>
</evidence>
<feature type="region of interest" description="Disordered" evidence="1">
    <location>
        <begin position="35"/>
        <end position="69"/>
    </location>
</feature>
<proteinExistence type="predicted"/>
<gene>
    <name evidence="2" type="ORF">CVLEPA_LOCUS11503</name>
</gene>
<protein>
    <submittedName>
        <fullName evidence="2">Uncharacterized protein</fullName>
    </submittedName>
</protein>
<dbReference type="Proteomes" id="UP001642483">
    <property type="component" value="Unassembled WGS sequence"/>
</dbReference>
<feature type="region of interest" description="Disordered" evidence="1">
    <location>
        <begin position="542"/>
        <end position="577"/>
    </location>
</feature>
<feature type="region of interest" description="Disordered" evidence="1">
    <location>
        <begin position="353"/>
        <end position="379"/>
    </location>
</feature>
<evidence type="ECO:0000313" key="3">
    <source>
        <dbReference type="Proteomes" id="UP001642483"/>
    </source>
</evidence>
<name>A0ABP0FPK5_CLALP</name>